<proteinExistence type="predicted"/>
<gene>
    <name evidence="2" type="ORF">CLOSAC_02480</name>
</gene>
<name>A0A1S8NHP3_CLOSA</name>
<reference evidence="2 3" key="1">
    <citation type="submission" date="2016-05" db="EMBL/GenBank/DDBJ databases">
        <title>Microbial solvent formation.</title>
        <authorList>
            <person name="Poehlein A."/>
            <person name="Montoya Solano J.D."/>
            <person name="Flitsch S."/>
            <person name="Krabben P."/>
            <person name="Duerre P."/>
            <person name="Daniel R."/>
        </authorList>
    </citation>
    <scope>NUCLEOTIDE SEQUENCE [LARGE SCALE GENOMIC DNA]</scope>
    <source>
        <strain evidence="2 3">L1-8</strain>
    </source>
</reference>
<feature type="transmembrane region" description="Helical" evidence="1">
    <location>
        <begin position="6"/>
        <end position="36"/>
    </location>
</feature>
<accession>A0A1S8NHP3</accession>
<protein>
    <submittedName>
        <fullName evidence="2">Uncharacterized protein</fullName>
    </submittedName>
</protein>
<dbReference type="Proteomes" id="UP000191154">
    <property type="component" value="Unassembled WGS sequence"/>
</dbReference>
<keyword evidence="1" id="KW-0472">Membrane</keyword>
<feature type="transmembrane region" description="Helical" evidence="1">
    <location>
        <begin position="48"/>
        <end position="66"/>
    </location>
</feature>
<organism evidence="2 3">
    <name type="scientific">Clostridium saccharobutylicum</name>
    <dbReference type="NCBI Taxonomy" id="169679"/>
    <lineage>
        <taxon>Bacteria</taxon>
        <taxon>Bacillati</taxon>
        <taxon>Bacillota</taxon>
        <taxon>Clostridia</taxon>
        <taxon>Eubacteriales</taxon>
        <taxon>Clostridiaceae</taxon>
        <taxon>Clostridium</taxon>
    </lineage>
</organism>
<sequence length="110" mass="12954">MDNYGLPLLFVLILGIGSDFMLNIILSMVCHCVLSGWNLHSFYKKRKIYNLLFCAFFAFELLRELFLEKYLISNTRTVTMFIQGAVFIIAIILFLRNKINEDKKRYSENI</sequence>
<evidence type="ECO:0000256" key="1">
    <source>
        <dbReference type="SAM" id="Phobius"/>
    </source>
</evidence>
<evidence type="ECO:0000313" key="2">
    <source>
        <dbReference type="EMBL" id="OOM15977.1"/>
    </source>
</evidence>
<dbReference type="EMBL" id="LZYZ01000001">
    <property type="protein sequence ID" value="OOM15977.1"/>
    <property type="molecule type" value="Genomic_DNA"/>
</dbReference>
<feature type="transmembrane region" description="Helical" evidence="1">
    <location>
        <begin position="78"/>
        <end position="95"/>
    </location>
</feature>
<keyword evidence="1" id="KW-1133">Transmembrane helix</keyword>
<dbReference type="AlphaFoldDB" id="A0A1S8NHP3"/>
<keyword evidence="1" id="KW-0812">Transmembrane</keyword>
<comment type="caution">
    <text evidence="2">The sequence shown here is derived from an EMBL/GenBank/DDBJ whole genome shotgun (WGS) entry which is preliminary data.</text>
</comment>
<evidence type="ECO:0000313" key="3">
    <source>
        <dbReference type="Proteomes" id="UP000191154"/>
    </source>
</evidence>